<evidence type="ECO:0000313" key="3">
    <source>
        <dbReference type="EMBL" id="KKK89966.1"/>
    </source>
</evidence>
<name>A0A0F9BZY0_9ZZZZ</name>
<evidence type="ECO:0000256" key="1">
    <source>
        <dbReference type="SAM" id="Phobius"/>
    </source>
</evidence>
<organism evidence="3">
    <name type="scientific">marine sediment metagenome</name>
    <dbReference type="NCBI Taxonomy" id="412755"/>
    <lineage>
        <taxon>unclassified sequences</taxon>
        <taxon>metagenomes</taxon>
        <taxon>ecological metagenomes</taxon>
    </lineage>
</organism>
<feature type="domain" description="Zinc-ribbon" evidence="2">
    <location>
        <begin position="108"/>
        <end position="129"/>
    </location>
</feature>
<dbReference type="Pfam" id="PF13240">
    <property type="entry name" value="Zn_Ribbon_1"/>
    <property type="match status" value="1"/>
</dbReference>
<evidence type="ECO:0000259" key="2">
    <source>
        <dbReference type="Pfam" id="PF13240"/>
    </source>
</evidence>
<keyword evidence="1" id="KW-0472">Membrane</keyword>
<keyword evidence="1" id="KW-0812">Transmembrane</keyword>
<gene>
    <name evidence="3" type="ORF">LCGC14_2727830</name>
</gene>
<feature type="transmembrane region" description="Helical" evidence="1">
    <location>
        <begin position="21"/>
        <end position="45"/>
    </location>
</feature>
<proteinExistence type="predicted"/>
<accession>A0A0F9BZY0</accession>
<feature type="transmembrane region" description="Helical" evidence="1">
    <location>
        <begin position="65"/>
        <end position="83"/>
    </location>
</feature>
<reference evidence="3" key="1">
    <citation type="journal article" date="2015" name="Nature">
        <title>Complex archaea that bridge the gap between prokaryotes and eukaryotes.</title>
        <authorList>
            <person name="Spang A."/>
            <person name="Saw J.H."/>
            <person name="Jorgensen S.L."/>
            <person name="Zaremba-Niedzwiedzka K."/>
            <person name="Martijn J."/>
            <person name="Lind A.E."/>
            <person name="van Eijk R."/>
            <person name="Schleper C."/>
            <person name="Guy L."/>
            <person name="Ettema T.J."/>
        </authorList>
    </citation>
    <scope>NUCLEOTIDE SEQUENCE</scope>
</reference>
<sequence length="131" mass="15125">MNRNETTWFGIRLTQKQATNLFVLSIVGVFITFFVVIQMFMPLIYMFTSPYGGIGYLWQSLLMMAPYYIAFLVGLILSIYSLIRSRKIARSYSGLMSTNSFKSKITMFCPNCGNQRSEEEKFCKQCGQEVK</sequence>
<dbReference type="InterPro" id="IPR026870">
    <property type="entry name" value="Zinc_ribbon_dom"/>
</dbReference>
<dbReference type="AlphaFoldDB" id="A0A0F9BZY0"/>
<dbReference type="EMBL" id="LAZR01049303">
    <property type="protein sequence ID" value="KKK89966.1"/>
    <property type="molecule type" value="Genomic_DNA"/>
</dbReference>
<comment type="caution">
    <text evidence="3">The sequence shown here is derived from an EMBL/GenBank/DDBJ whole genome shotgun (WGS) entry which is preliminary data.</text>
</comment>
<protein>
    <recommendedName>
        <fullName evidence="2">Zinc-ribbon domain-containing protein</fullName>
    </recommendedName>
</protein>
<keyword evidence="1" id="KW-1133">Transmembrane helix</keyword>